<sequence length="536" mass="61031">MAPKLFFEGSTPEAVQATVQQQKYLVAFVTDENYEGQIWESDFIPEIREQLLEKAITIKLVAGTQDAGFLASMFPIPKHPTVVIIYQGQLKDYLPPGLTKEDFILRVKKALGISPADRSQVDGQGNSSSTNPNPNDEPALDPMDPSSAAQLGTYRAATTEQEEERVRIQEEQKKRESQEQRAREAQERHRADEAAAAERRQLEEQRREQVALREAQRTARRAEQDKAAQKARDEADAQRKEAVEEAAKERKDKVSHKPQLSDAEKQYRDEVLKQKAEVEKERKRILAQIETDKANRREREKARKLNREQLKKKEAGEAAVENEKKEKQKRLIGVAAEGGKTCALQIRLLDGGLIRARFGGASTLKDDVRPWVDRNIIEKRMQNHPLPYKLKMILTPKPNITFSPDDEKKPLIELGMAPTATLVIVHNDRFDSNGDGKFSFYEKLKLALFIFWAWVKVIWERVLLWCGCHKPPAEQYATDGPFEEGQGVDEQAQEPRAKASGADHGADKDARKRRQEQYYNGNSTAFESRPDDEPKD</sequence>
<feature type="compositionally biased region" description="Polar residues" evidence="1">
    <location>
        <begin position="121"/>
        <end position="134"/>
    </location>
</feature>
<dbReference type="InterPro" id="IPR029071">
    <property type="entry name" value="Ubiquitin-like_domsf"/>
</dbReference>
<keyword evidence="4" id="KW-1185">Reference proteome</keyword>
<organism evidence="3 4">
    <name type="scientific">Zalerion maritima</name>
    <dbReference type="NCBI Taxonomy" id="339359"/>
    <lineage>
        <taxon>Eukaryota</taxon>
        <taxon>Fungi</taxon>
        <taxon>Dikarya</taxon>
        <taxon>Ascomycota</taxon>
        <taxon>Pezizomycotina</taxon>
        <taxon>Sordariomycetes</taxon>
        <taxon>Lulworthiomycetidae</taxon>
        <taxon>Lulworthiales</taxon>
        <taxon>Lulworthiaceae</taxon>
        <taxon>Zalerion</taxon>
    </lineage>
</organism>
<evidence type="ECO:0000313" key="4">
    <source>
        <dbReference type="Proteomes" id="UP001201980"/>
    </source>
</evidence>
<feature type="region of interest" description="Disordered" evidence="1">
    <location>
        <begin position="477"/>
        <end position="536"/>
    </location>
</feature>
<dbReference type="SMART" id="SM00166">
    <property type="entry name" value="UBX"/>
    <property type="match status" value="1"/>
</dbReference>
<dbReference type="EMBL" id="JAKWBI020000540">
    <property type="protein sequence ID" value="KAJ2894016.1"/>
    <property type="molecule type" value="Genomic_DNA"/>
</dbReference>
<evidence type="ECO:0000256" key="1">
    <source>
        <dbReference type="SAM" id="MobiDB-lite"/>
    </source>
</evidence>
<feature type="compositionally biased region" description="Basic and acidic residues" evidence="1">
    <location>
        <begin position="164"/>
        <end position="252"/>
    </location>
</feature>
<evidence type="ECO:0000313" key="3">
    <source>
        <dbReference type="EMBL" id="KAJ2894016.1"/>
    </source>
</evidence>
<proteinExistence type="predicted"/>
<protein>
    <recommendedName>
        <fullName evidence="2">UBX domain-containing protein</fullName>
    </recommendedName>
</protein>
<dbReference type="GO" id="GO:0036503">
    <property type="term" value="P:ERAD pathway"/>
    <property type="evidence" value="ECO:0007669"/>
    <property type="project" value="TreeGrafter"/>
</dbReference>
<dbReference type="Gene3D" id="3.10.20.90">
    <property type="entry name" value="Phosphatidylinositol 3-kinase Catalytic Subunit, Chain A, domain 1"/>
    <property type="match status" value="1"/>
</dbReference>
<gene>
    <name evidence="3" type="ORF">MKZ38_008018</name>
</gene>
<accession>A0AAD5RH47</accession>
<dbReference type="PANTHER" id="PTHR46424">
    <property type="entry name" value="UBX DOMAIN-CONTAINING PROTEIN 4"/>
    <property type="match status" value="1"/>
</dbReference>
<dbReference type="PROSITE" id="PS50033">
    <property type="entry name" value="UBX"/>
    <property type="match status" value="1"/>
</dbReference>
<feature type="region of interest" description="Disordered" evidence="1">
    <location>
        <begin position="294"/>
        <end position="325"/>
    </location>
</feature>
<dbReference type="GO" id="GO:0005783">
    <property type="term" value="C:endoplasmic reticulum"/>
    <property type="evidence" value="ECO:0007669"/>
    <property type="project" value="TreeGrafter"/>
</dbReference>
<reference evidence="3" key="1">
    <citation type="submission" date="2022-07" db="EMBL/GenBank/DDBJ databases">
        <title>Draft genome sequence of Zalerion maritima ATCC 34329, a (micro)plastics degrading marine fungus.</title>
        <authorList>
            <person name="Paco A."/>
            <person name="Goncalves M.F.M."/>
            <person name="Rocha-Santos T.A.P."/>
            <person name="Alves A."/>
        </authorList>
    </citation>
    <scope>NUCLEOTIDE SEQUENCE</scope>
    <source>
        <strain evidence="3">ATCC 34329</strain>
    </source>
</reference>
<dbReference type="AlphaFoldDB" id="A0AAD5RH47"/>
<feature type="compositionally biased region" description="Polar residues" evidence="1">
    <location>
        <begin position="517"/>
        <end position="526"/>
    </location>
</feature>
<dbReference type="Proteomes" id="UP001201980">
    <property type="component" value="Unassembled WGS sequence"/>
</dbReference>
<name>A0AAD5RH47_9PEZI</name>
<feature type="domain" description="UBX" evidence="2">
    <location>
        <begin position="337"/>
        <end position="424"/>
    </location>
</feature>
<feature type="region of interest" description="Disordered" evidence="1">
    <location>
        <begin position="115"/>
        <end position="267"/>
    </location>
</feature>
<dbReference type="PANTHER" id="PTHR46424:SF1">
    <property type="entry name" value="UBX DOMAIN-CONTAINING PROTEIN 4"/>
    <property type="match status" value="1"/>
</dbReference>
<dbReference type="Pfam" id="PF00789">
    <property type="entry name" value="UBX"/>
    <property type="match status" value="1"/>
</dbReference>
<dbReference type="Pfam" id="PF23187">
    <property type="entry name" value="UBX7_N"/>
    <property type="match status" value="1"/>
</dbReference>
<dbReference type="SUPFAM" id="SSF54236">
    <property type="entry name" value="Ubiquitin-like"/>
    <property type="match status" value="1"/>
</dbReference>
<comment type="caution">
    <text evidence="3">The sequence shown here is derived from an EMBL/GenBank/DDBJ whole genome shotgun (WGS) entry which is preliminary data.</text>
</comment>
<dbReference type="InterPro" id="IPR001012">
    <property type="entry name" value="UBX_dom"/>
</dbReference>
<evidence type="ECO:0000259" key="2">
    <source>
        <dbReference type="PROSITE" id="PS50033"/>
    </source>
</evidence>